<dbReference type="STRING" id="999415.HMPREF9943_00523"/>
<evidence type="ECO:0000313" key="2">
    <source>
        <dbReference type="Proteomes" id="UP000011758"/>
    </source>
</evidence>
<name>M2P9W2_9FIRM</name>
<gene>
    <name evidence="1" type="ORF">HMPREF9943_00523</name>
</gene>
<dbReference type="EMBL" id="AGEJ01000010">
    <property type="protein sequence ID" value="EMD17152.1"/>
    <property type="molecule type" value="Genomic_DNA"/>
</dbReference>
<organism evidence="1 2">
    <name type="scientific">Eggerthia catenaformis OT 569 = DSM 20559</name>
    <dbReference type="NCBI Taxonomy" id="999415"/>
    <lineage>
        <taxon>Bacteria</taxon>
        <taxon>Bacillati</taxon>
        <taxon>Bacillota</taxon>
        <taxon>Erysipelotrichia</taxon>
        <taxon>Erysipelotrichales</taxon>
        <taxon>Coprobacillaceae</taxon>
        <taxon>Eggerthia</taxon>
    </lineage>
</organism>
<dbReference type="BioCyc" id="ECAT999415-HMP:GTTI-540-MONOMER"/>
<sequence length="69" mass="7917">MNKIIDETVVNGAFDGAILNLQSVTDIMERLIETDKQEYSYLVTLVNSIDDSINTLLDTRNYYKNKKNT</sequence>
<dbReference type="RefSeq" id="WP_004801724.1">
    <property type="nucleotide sequence ID" value="NZ_AUGJ01000003.1"/>
</dbReference>
<protein>
    <submittedName>
        <fullName evidence="1">Uncharacterized protein</fullName>
    </submittedName>
</protein>
<evidence type="ECO:0000313" key="1">
    <source>
        <dbReference type="EMBL" id="EMD17152.1"/>
    </source>
</evidence>
<comment type="caution">
    <text evidence="1">The sequence shown here is derived from an EMBL/GenBank/DDBJ whole genome shotgun (WGS) entry which is preliminary data.</text>
</comment>
<keyword evidence="2" id="KW-1185">Reference proteome</keyword>
<dbReference type="AlphaFoldDB" id="M2P9W2"/>
<reference evidence="1 2" key="1">
    <citation type="submission" date="2013-02" db="EMBL/GenBank/DDBJ databases">
        <title>The Genome Sequence of Lactobacillus catenaformis F0143.</title>
        <authorList>
            <consortium name="The Broad Institute Genome Sequencing Platform"/>
            <person name="Earl A."/>
            <person name="Ward D."/>
            <person name="Feldgarden M."/>
            <person name="Gevers D."/>
            <person name="Izard J."/>
            <person name="Blanton J.M."/>
            <person name="Mathney J."/>
            <person name="Dewhirst F.E."/>
            <person name="Young S.K."/>
            <person name="Zeng Q."/>
            <person name="Gargeya S."/>
            <person name="Fitzgerald M."/>
            <person name="Haas B."/>
            <person name="Abouelleil A."/>
            <person name="Alvarado L."/>
            <person name="Arachchi H.M."/>
            <person name="Berlin A."/>
            <person name="Chapman S.B."/>
            <person name="Gearin G."/>
            <person name="Goldberg J."/>
            <person name="Griggs A."/>
            <person name="Gujja S."/>
            <person name="Hansen M."/>
            <person name="Heiman D."/>
            <person name="Howarth C."/>
            <person name="Larimer J."/>
            <person name="Lui A."/>
            <person name="MacDonald P.J.P."/>
            <person name="McCowen C."/>
            <person name="Montmayeur A."/>
            <person name="Murphy C."/>
            <person name="Neiman D."/>
            <person name="Pearson M."/>
            <person name="Priest M."/>
            <person name="Roberts A."/>
            <person name="Saif S."/>
            <person name="Shea T."/>
            <person name="Sisk P."/>
            <person name="Stolte C."/>
            <person name="Sykes S."/>
            <person name="Wortman J."/>
            <person name="Nusbaum C."/>
            <person name="Birren B."/>
        </authorList>
    </citation>
    <scope>NUCLEOTIDE SEQUENCE [LARGE SCALE GENOMIC DNA]</scope>
    <source>
        <strain evidence="1 2">OT 569</strain>
    </source>
</reference>
<accession>M2P9W2</accession>
<dbReference type="Proteomes" id="UP000011758">
    <property type="component" value="Unassembled WGS sequence"/>
</dbReference>
<proteinExistence type="predicted"/>